<reference evidence="2" key="1">
    <citation type="submission" date="2021-03" db="EMBL/GenBank/DDBJ databases">
        <title>Streptomyces strains.</title>
        <authorList>
            <person name="Lund M.B."/>
            <person name="Toerring T."/>
        </authorList>
    </citation>
    <scope>NUCLEOTIDE SEQUENCE</scope>
    <source>
        <strain evidence="2">JCM 4242</strain>
    </source>
</reference>
<gene>
    <name evidence="2" type="ORF">J1792_33520</name>
</gene>
<dbReference type="EMBL" id="JAFMOF010000010">
    <property type="protein sequence ID" value="MBO0657458.1"/>
    <property type="molecule type" value="Genomic_DNA"/>
</dbReference>
<evidence type="ECO:0000259" key="1">
    <source>
        <dbReference type="Pfam" id="PF17765"/>
    </source>
</evidence>
<proteinExistence type="predicted"/>
<comment type="caution">
    <text evidence="2">The sequence shown here is derived from an EMBL/GenBank/DDBJ whole genome shotgun (WGS) entry which is preliminary data.</text>
</comment>
<dbReference type="AlphaFoldDB" id="A0A939FT62"/>
<dbReference type="RefSeq" id="WP_086569804.1">
    <property type="nucleotide sequence ID" value="NZ_JAFMOF010000010.1"/>
</dbReference>
<dbReference type="Pfam" id="PF17765">
    <property type="entry name" value="MLTR_LBD"/>
    <property type="match status" value="1"/>
</dbReference>
<dbReference type="Gene3D" id="3.30.450.180">
    <property type="match status" value="1"/>
</dbReference>
<keyword evidence="3" id="KW-1185">Reference proteome</keyword>
<accession>A0A939FT62</accession>
<dbReference type="Proteomes" id="UP000664781">
    <property type="component" value="Unassembled WGS sequence"/>
</dbReference>
<evidence type="ECO:0000313" key="3">
    <source>
        <dbReference type="Proteomes" id="UP000664781"/>
    </source>
</evidence>
<protein>
    <recommendedName>
        <fullName evidence="1">MmyB-like transcription regulator ligand binding domain-containing protein</fullName>
    </recommendedName>
</protein>
<organism evidence="2 3">
    <name type="scientific">Streptomyces triculaminicus</name>
    <dbReference type="NCBI Taxonomy" id="2816232"/>
    <lineage>
        <taxon>Bacteria</taxon>
        <taxon>Bacillati</taxon>
        <taxon>Actinomycetota</taxon>
        <taxon>Actinomycetes</taxon>
        <taxon>Kitasatosporales</taxon>
        <taxon>Streptomycetaceae</taxon>
        <taxon>Streptomyces</taxon>
    </lineage>
</organism>
<dbReference type="InterPro" id="IPR041413">
    <property type="entry name" value="MLTR_LBD"/>
</dbReference>
<sequence length="76" mass="8133">MGRACALEYAHGTKRYHHPLVGEPALDYESLTLPDDPDQALYLYTAEPGSRSAHALRLPGGLSAPDLTVVDAPACE</sequence>
<name>A0A939FT62_9ACTN</name>
<feature type="domain" description="MmyB-like transcription regulator ligand binding" evidence="1">
    <location>
        <begin position="10"/>
        <end position="58"/>
    </location>
</feature>
<evidence type="ECO:0000313" key="2">
    <source>
        <dbReference type="EMBL" id="MBO0657458.1"/>
    </source>
</evidence>